<evidence type="ECO:0000313" key="3">
    <source>
        <dbReference type="EMBL" id="APW61904.1"/>
    </source>
</evidence>
<name>A0A1U7CSI1_9BACT</name>
<organism evidence="3 4">
    <name type="scientific">Paludisphaera borealis</name>
    <dbReference type="NCBI Taxonomy" id="1387353"/>
    <lineage>
        <taxon>Bacteria</taxon>
        <taxon>Pseudomonadati</taxon>
        <taxon>Planctomycetota</taxon>
        <taxon>Planctomycetia</taxon>
        <taxon>Isosphaerales</taxon>
        <taxon>Isosphaeraceae</taxon>
        <taxon>Paludisphaera</taxon>
    </lineage>
</organism>
<accession>A0A1U7CSI1</accession>
<dbReference type="AlphaFoldDB" id="A0A1U7CSI1"/>
<feature type="transmembrane region" description="Helical" evidence="2">
    <location>
        <begin position="7"/>
        <end position="25"/>
    </location>
</feature>
<dbReference type="KEGG" id="pbor:BSF38_03434"/>
<evidence type="ECO:0000256" key="2">
    <source>
        <dbReference type="SAM" id="Phobius"/>
    </source>
</evidence>
<feature type="region of interest" description="Disordered" evidence="1">
    <location>
        <begin position="35"/>
        <end position="71"/>
    </location>
</feature>
<keyword evidence="2" id="KW-0472">Membrane</keyword>
<sequence length="71" mass="7931">MRQLGDFAAWLGLILVVLGVVYYTPKLVEYVSDDSASRPRVSVAARPPGPLSAKRNMAMHHTRFDRSTRSD</sequence>
<dbReference type="Proteomes" id="UP000186309">
    <property type="component" value="Chromosome"/>
</dbReference>
<dbReference type="EMBL" id="CP019082">
    <property type="protein sequence ID" value="APW61904.1"/>
    <property type="molecule type" value="Genomic_DNA"/>
</dbReference>
<protein>
    <submittedName>
        <fullName evidence="3">Uncharacterized protein</fullName>
    </submittedName>
</protein>
<keyword evidence="2" id="KW-0812">Transmembrane</keyword>
<keyword evidence="2" id="KW-1133">Transmembrane helix</keyword>
<reference evidence="4" key="1">
    <citation type="submission" date="2016-12" db="EMBL/GenBank/DDBJ databases">
        <title>Comparative genomics of four Isosphaeraceae planctomycetes: a common pool of plasmids and glycoside hydrolase genes.</title>
        <authorList>
            <person name="Ivanova A."/>
        </authorList>
    </citation>
    <scope>NUCLEOTIDE SEQUENCE [LARGE SCALE GENOMIC DNA]</scope>
    <source>
        <strain evidence="4">PX4</strain>
    </source>
</reference>
<feature type="compositionally biased region" description="Basic and acidic residues" evidence="1">
    <location>
        <begin position="62"/>
        <end position="71"/>
    </location>
</feature>
<dbReference type="RefSeq" id="WP_076347611.1">
    <property type="nucleotide sequence ID" value="NZ_CP019082.1"/>
</dbReference>
<evidence type="ECO:0000313" key="4">
    <source>
        <dbReference type="Proteomes" id="UP000186309"/>
    </source>
</evidence>
<keyword evidence="4" id="KW-1185">Reference proteome</keyword>
<proteinExistence type="predicted"/>
<gene>
    <name evidence="3" type="ORF">BSF38_03434</name>
</gene>
<dbReference type="STRING" id="1387353.BSF38_03434"/>
<evidence type="ECO:0000256" key="1">
    <source>
        <dbReference type="SAM" id="MobiDB-lite"/>
    </source>
</evidence>